<dbReference type="GO" id="GO:0016746">
    <property type="term" value="F:acyltransferase activity"/>
    <property type="evidence" value="ECO:0007669"/>
    <property type="project" value="UniProtKB-KW"/>
</dbReference>
<evidence type="ECO:0000256" key="7">
    <source>
        <dbReference type="SAM" id="Phobius"/>
    </source>
</evidence>
<evidence type="ECO:0000313" key="10">
    <source>
        <dbReference type="Proteomes" id="UP000767334"/>
    </source>
</evidence>
<comment type="subcellular location">
    <subcellularLocation>
        <location evidence="1">Cell membrane</location>
        <topology evidence="1">Multi-pass membrane protein</topology>
    </subcellularLocation>
</comment>
<evidence type="ECO:0000256" key="5">
    <source>
        <dbReference type="ARBA" id="ARBA00022989"/>
    </source>
</evidence>
<feature type="transmembrane region" description="Helical" evidence="7">
    <location>
        <begin position="191"/>
        <end position="215"/>
    </location>
</feature>
<dbReference type="InterPro" id="IPR002656">
    <property type="entry name" value="Acyl_transf_3_dom"/>
</dbReference>
<gene>
    <name evidence="9" type="ORF">H6A19_02115</name>
</gene>
<keyword evidence="9" id="KW-0808">Transferase</keyword>
<feature type="transmembrane region" description="Helical" evidence="7">
    <location>
        <begin position="315"/>
        <end position="335"/>
    </location>
</feature>
<accession>A0ABS2FCQ7</accession>
<comment type="caution">
    <text evidence="9">The sequence shown here is derived from an EMBL/GenBank/DDBJ whole genome shotgun (WGS) entry which is preliminary data.</text>
</comment>
<evidence type="ECO:0000256" key="1">
    <source>
        <dbReference type="ARBA" id="ARBA00004651"/>
    </source>
</evidence>
<keyword evidence="6 7" id="KW-0472">Membrane</keyword>
<evidence type="ECO:0000313" key="9">
    <source>
        <dbReference type="EMBL" id="MBM6818144.1"/>
    </source>
</evidence>
<feature type="transmembrane region" description="Helical" evidence="7">
    <location>
        <begin position="90"/>
        <end position="110"/>
    </location>
</feature>
<proteinExistence type="inferred from homology"/>
<feature type="transmembrane region" description="Helical" evidence="7">
    <location>
        <begin position="161"/>
        <end position="179"/>
    </location>
</feature>
<feature type="transmembrane region" description="Helical" evidence="7">
    <location>
        <begin position="122"/>
        <end position="149"/>
    </location>
</feature>
<feature type="transmembrane region" description="Helical" evidence="7">
    <location>
        <begin position="254"/>
        <end position="272"/>
    </location>
</feature>
<comment type="similarity">
    <text evidence="2">Belongs to the acyltransferase 3 family.</text>
</comment>
<name>A0ABS2FCQ7_9CLOT</name>
<dbReference type="Pfam" id="PF01757">
    <property type="entry name" value="Acyl_transf_3"/>
    <property type="match status" value="1"/>
</dbReference>
<protein>
    <submittedName>
        <fullName evidence="9">Acyltransferase</fullName>
    </submittedName>
</protein>
<dbReference type="PANTHER" id="PTHR40074">
    <property type="entry name" value="O-ACETYLTRANSFERASE WECH"/>
    <property type="match status" value="1"/>
</dbReference>
<keyword evidence="3" id="KW-1003">Cell membrane</keyword>
<evidence type="ECO:0000256" key="3">
    <source>
        <dbReference type="ARBA" id="ARBA00022475"/>
    </source>
</evidence>
<feature type="domain" description="Acyltransferase 3" evidence="8">
    <location>
        <begin position="8"/>
        <end position="333"/>
    </location>
</feature>
<evidence type="ECO:0000256" key="4">
    <source>
        <dbReference type="ARBA" id="ARBA00022692"/>
    </source>
</evidence>
<dbReference type="PANTHER" id="PTHR40074:SF2">
    <property type="entry name" value="O-ACETYLTRANSFERASE WECH"/>
    <property type="match status" value="1"/>
</dbReference>
<evidence type="ECO:0000256" key="2">
    <source>
        <dbReference type="ARBA" id="ARBA00007400"/>
    </source>
</evidence>
<evidence type="ECO:0000259" key="8">
    <source>
        <dbReference type="Pfam" id="PF01757"/>
    </source>
</evidence>
<dbReference type="RefSeq" id="WP_148324157.1">
    <property type="nucleotide sequence ID" value="NZ_JACJLL010000007.1"/>
</dbReference>
<organism evidence="9 10">
    <name type="scientific">Clostridium saudiense</name>
    <dbReference type="NCBI Taxonomy" id="1414720"/>
    <lineage>
        <taxon>Bacteria</taxon>
        <taxon>Bacillati</taxon>
        <taxon>Bacillota</taxon>
        <taxon>Clostridia</taxon>
        <taxon>Eubacteriales</taxon>
        <taxon>Clostridiaceae</taxon>
        <taxon>Clostridium</taxon>
    </lineage>
</organism>
<keyword evidence="4 7" id="KW-0812">Transmembrane</keyword>
<sequence>MEFTRDQIKITKGVAILFMMLLHLFCTKNYEGLYTPLIFIGNTPLMYYLALFGDCCVAIYCFCSGYGLILGYKKDEKSYFKKNILRILKLYINFWIILVIFVLILGPILGKADVFPGSLKTFILTFTAISTSYNGAWWFITTYIILVLISPWINKMVIKKNNILIVFISFILYFMGYLQRIKGLVSFDNEILNWFFVQMGFLGTSQFPFVIGVIFADKKIYSKLYNFTLKIKFKNLIGLSLILALIVAHGFVETLFIAVFTGIAFICIFNLIDKPKWLNEILRFLSNHSTNMWLVHMFIYSAYFREIVYAPKYSILIFLWLVVICIAISYVISYINKIISILFKDNNKDTISIN</sequence>
<evidence type="ECO:0000256" key="6">
    <source>
        <dbReference type="ARBA" id="ARBA00023136"/>
    </source>
</evidence>
<dbReference type="EMBL" id="JACJLL010000007">
    <property type="protein sequence ID" value="MBM6818144.1"/>
    <property type="molecule type" value="Genomic_DNA"/>
</dbReference>
<reference evidence="9 10" key="1">
    <citation type="journal article" date="2021" name="Sci. Rep.">
        <title>The distribution of antibiotic resistance genes in chicken gut microbiota commensals.</title>
        <authorList>
            <person name="Juricova H."/>
            <person name="Matiasovicova J."/>
            <person name="Kubasova T."/>
            <person name="Cejkova D."/>
            <person name="Rychlik I."/>
        </authorList>
    </citation>
    <scope>NUCLEOTIDE SEQUENCE [LARGE SCALE GENOMIC DNA]</scope>
    <source>
        <strain evidence="9 10">An435</strain>
    </source>
</reference>
<feature type="transmembrane region" description="Helical" evidence="7">
    <location>
        <begin position="45"/>
        <end position="69"/>
    </location>
</feature>
<dbReference type="Proteomes" id="UP000767334">
    <property type="component" value="Unassembled WGS sequence"/>
</dbReference>
<keyword evidence="10" id="KW-1185">Reference proteome</keyword>
<keyword evidence="5 7" id="KW-1133">Transmembrane helix</keyword>
<feature type="transmembrane region" description="Helical" evidence="7">
    <location>
        <begin position="7"/>
        <end position="25"/>
    </location>
</feature>
<keyword evidence="9" id="KW-0012">Acyltransferase</keyword>